<reference evidence="2" key="1">
    <citation type="journal article" date="2020" name="mSystems">
        <title>Genome- and Community-Level Interaction Insights into Carbon Utilization and Element Cycling Functions of Hydrothermarchaeota in Hydrothermal Sediment.</title>
        <authorList>
            <person name="Zhou Z."/>
            <person name="Liu Y."/>
            <person name="Xu W."/>
            <person name="Pan J."/>
            <person name="Luo Z.H."/>
            <person name="Li M."/>
        </authorList>
    </citation>
    <scope>NUCLEOTIDE SEQUENCE [LARGE SCALE GENOMIC DNA]</scope>
    <source>
        <strain evidence="2">SpSt-573</strain>
    </source>
</reference>
<sequence>MDGDGIPSTPEVFETVYLNAEKIHFEYHGENLTFTDEQGEFYSRVTLRRAFPLSLENRYILVRTPDSEMDRGREIGVIRDLNDLRSDSREAVERELRQHYFVPRILKIQHIREEFGFLYWKVITDRGKKEFIMRDSIIGSVRRVAEGRWLVIDINQTRYEIYDWRLLDEPSRDLLQRYLLL</sequence>
<feature type="domain" description="DUF1854" evidence="1">
    <location>
        <begin position="42"/>
        <end position="178"/>
    </location>
</feature>
<organism evidence="2">
    <name type="scientific">Anaerolinea thermolimosa</name>
    <dbReference type="NCBI Taxonomy" id="229919"/>
    <lineage>
        <taxon>Bacteria</taxon>
        <taxon>Bacillati</taxon>
        <taxon>Chloroflexota</taxon>
        <taxon>Anaerolineae</taxon>
        <taxon>Anaerolineales</taxon>
        <taxon>Anaerolineaceae</taxon>
        <taxon>Anaerolinea</taxon>
    </lineage>
</organism>
<dbReference type="EMBL" id="DSYK01000521">
    <property type="protein sequence ID" value="HGS22298.1"/>
    <property type="molecule type" value="Genomic_DNA"/>
</dbReference>
<name>A0A7C4KIF9_9CHLR</name>
<dbReference type="Pfam" id="PF08909">
    <property type="entry name" value="DUF1854"/>
    <property type="match status" value="1"/>
</dbReference>
<protein>
    <submittedName>
        <fullName evidence="2">DUF1854 domain-containing protein</fullName>
    </submittedName>
</protein>
<evidence type="ECO:0000259" key="1">
    <source>
        <dbReference type="Pfam" id="PF08909"/>
    </source>
</evidence>
<evidence type="ECO:0000313" key="2">
    <source>
        <dbReference type="EMBL" id="HGS22298.1"/>
    </source>
</evidence>
<proteinExistence type="predicted"/>
<accession>A0A7C4KIF9</accession>
<gene>
    <name evidence="2" type="ORF">ENT37_10565</name>
</gene>
<comment type="caution">
    <text evidence="2">The sequence shown here is derived from an EMBL/GenBank/DDBJ whole genome shotgun (WGS) entry which is preliminary data.</text>
</comment>
<dbReference type="AlphaFoldDB" id="A0A7C4KIF9"/>
<dbReference type="InterPro" id="IPR015005">
    <property type="entry name" value="DUF1854"/>
</dbReference>